<comment type="caution">
    <text evidence="2">The sequence shown here is derived from an EMBL/GenBank/DDBJ whole genome shotgun (WGS) entry which is preliminary data.</text>
</comment>
<dbReference type="CDD" id="cd00093">
    <property type="entry name" value="HTH_XRE"/>
    <property type="match status" value="1"/>
</dbReference>
<dbReference type="EMBL" id="RDPI01000662">
    <property type="protein sequence ID" value="MBF4376250.1"/>
    <property type="molecule type" value="Genomic_DNA"/>
</dbReference>
<dbReference type="SUPFAM" id="SSF47413">
    <property type="entry name" value="lambda repressor-like DNA-binding domains"/>
    <property type="match status" value="1"/>
</dbReference>
<dbReference type="PROSITE" id="PS50943">
    <property type="entry name" value="HTH_CROC1"/>
    <property type="match status" value="1"/>
</dbReference>
<feature type="non-terminal residue" evidence="2">
    <location>
        <position position="103"/>
    </location>
</feature>
<accession>A0ABR9ZCV2</accession>
<proteinExistence type="predicted"/>
<evidence type="ECO:0000313" key="2">
    <source>
        <dbReference type="EMBL" id="MBF4376250.1"/>
    </source>
</evidence>
<dbReference type="InterPro" id="IPR001387">
    <property type="entry name" value="Cro/C1-type_HTH"/>
</dbReference>
<organism evidence="2 3">
    <name type="scientific">Vibrio anguillarum</name>
    <name type="common">Listonella anguillarum</name>
    <dbReference type="NCBI Taxonomy" id="55601"/>
    <lineage>
        <taxon>Bacteria</taxon>
        <taxon>Pseudomonadati</taxon>
        <taxon>Pseudomonadota</taxon>
        <taxon>Gammaproteobacteria</taxon>
        <taxon>Vibrionales</taxon>
        <taxon>Vibrionaceae</taxon>
        <taxon>Vibrio</taxon>
    </lineage>
</organism>
<feature type="domain" description="HTH cro/C1-type" evidence="1">
    <location>
        <begin position="12"/>
        <end position="61"/>
    </location>
</feature>
<keyword evidence="3" id="KW-1185">Reference proteome</keyword>
<reference evidence="2 3" key="1">
    <citation type="journal article" date="2021" name="PeerJ">
        <title>Analysis of 44 Vibrio anguillarum genomes reveals high genetic diversity.</title>
        <authorList>
            <person name="Hansen M.J."/>
            <person name="Dalsgaard I."/>
        </authorList>
    </citation>
    <scope>NUCLEOTIDE SEQUENCE [LARGE SCALE GENOMIC DNA]</scope>
    <source>
        <strain evidence="2 3">040915-1/1B</strain>
    </source>
</reference>
<gene>
    <name evidence="2" type="ORF">EAY46_25020</name>
</gene>
<evidence type="ECO:0000313" key="3">
    <source>
        <dbReference type="Proteomes" id="UP000726136"/>
    </source>
</evidence>
<name>A0ABR9ZCV2_VIBAN</name>
<protein>
    <submittedName>
        <fullName evidence="2">DNA (Cytosine-5-)-methyltransferase</fullName>
    </submittedName>
</protein>
<evidence type="ECO:0000259" key="1">
    <source>
        <dbReference type="PROSITE" id="PS50943"/>
    </source>
</evidence>
<dbReference type="Proteomes" id="UP000726136">
    <property type="component" value="Unassembled WGS sequence"/>
</dbReference>
<dbReference type="InterPro" id="IPR010982">
    <property type="entry name" value="Lambda_DNA-bd_dom_sf"/>
</dbReference>
<dbReference type="Gene3D" id="1.10.260.40">
    <property type="entry name" value="lambda repressor-like DNA-binding domains"/>
    <property type="match status" value="1"/>
</dbReference>
<sequence>MTTSIESKSEYIRNIRENLGLGRTEFANLLGMSSTGERTIRGWEEGEHSPTTAKWNAILDLENAMQAHLENAPFKHNLEIQNRFKFIDLFAGIGGIRLPFQQL</sequence>